<accession>A0AAQ3RE33</accession>
<evidence type="ECO:0000259" key="3">
    <source>
        <dbReference type="PROSITE" id="PS50004"/>
    </source>
</evidence>
<evidence type="ECO:0000256" key="2">
    <source>
        <dbReference type="SAM" id="Phobius"/>
    </source>
</evidence>
<dbReference type="PANTHER" id="PTHR46248">
    <property type="entry name" value="EXPRESSED PROTEIN"/>
    <property type="match status" value="1"/>
</dbReference>
<dbReference type="Gene3D" id="2.60.40.150">
    <property type="entry name" value="C2 domain"/>
    <property type="match status" value="1"/>
</dbReference>
<dbReference type="InterPro" id="IPR006869">
    <property type="entry name" value="DUF547"/>
</dbReference>
<dbReference type="AlphaFoldDB" id="A0AAQ3RE33"/>
<keyword evidence="1" id="KW-0175">Coiled coil</keyword>
<organism evidence="4 5">
    <name type="scientific">Vigna mungo</name>
    <name type="common">Black gram</name>
    <name type="synonym">Phaseolus mungo</name>
    <dbReference type="NCBI Taxonomy" id="3915"/>
    <lineage>
        <taxon>Eukaryota</taxon>
        <taxon>Viridiplantae</taxon>
        <taxon>Streptophyta</taxon>
        <taxon>Embryophyta</taxon>
        <taxon>Tracheophyta</taxon>
        <taxon>Spermatophyta</taxon>
        <taxon>Magnoliopsida</taxon>
        <taxon>eudicotyledons</taxon>
        <taxon>Gunneridae</taxon>
        <taxon>Pentapetalae</taxon>
        <taxon>rosids</taxon>
        <taxon>fabids</taxon>
        <taxon>Fabales</taxon>
        <taxon>Fabaceae</taxon>
        <taxon>Papilionoideae</taxon>
        <taxon>50 kb inversion clade</taxon>
        <taxon>NPAAA clade</taxon>
        <taxon>indigoferoid/millettioid clade</taxon>
        <taxon>Phaseoleae</taxon>
        <taxon>Vigna</taxon>
    </lineage>
</organism>
<dbReference type="PANTHER" id="PTHR46248:SF4">
    <property type="entry name" value="OS01G0147800 PROTEIN"/>
    <property type="match status" value="1"/>
</dbReference>
<proteinExistence type="predicted"/>
<dbReference type="InterPro" id="IPR025757">
    <property type="entry name" value="MIP1_Leuzipper"/>
</dbReference>
<gene>
    <name evidence="4" type="ORF">V8G54_036125</name>
</gene>
<evidence type="ECO:0000256" key="1">
    <source>
        <dbReference type="SAM" id="Coils"/>
    </source>
</evidence>
<dbReference type="Pfam" id="PF00168">
    <property type="entry name" value="C2"/>
    <property type="match status" value="1"/>
</dbReference>
<dbReference type="SMART" id="SM00239">
    <property type="entry name" value="C2"/>
    <property type="match status" value="1"/>
</dbReference>
<keyword evidence="2" id="KW-0472">Membrane</keyword>
<dbReference type="PROSITE" id="PS50004">
    <property type="entry name" value="C2"/>
    <property type="match status" value="1"/>
</dbReference>
<evidence type="ECO:0000313" key="5">
    <source>
        <dbReference type="Proteomes" id="UP001374535"/>
    </source>
</evidence>
<keyword evidence="2" id="KW-0812">Transmembrane</keyword>
<dbReference type="EMBL" id="CP144690">
    <property type="protein sequence ID" value="WVY90611.1"/>
    <property type="molecule type" value="Genomic_DNA"/>
</dbReference>
<dbReference type="SUPFAM" id="SSF49562">
    <property type="entry name" value="C2 domain (Calcium/lipid-binding domain, CaLB)"/>
    <property type="match status" value="1"/>
</dbReference>
<feature type="coiled-coil region" evidence="1">
    <location>
        <begin position="246"/>
        <end position="273"/>
    </location>
</feature>
<sequence length="721" mass="82812">MAIGFMEVHLVKAKGLHNSDIIGEMDPYVLIQYKDQEQRSSVAIGQGKNPVWNEKFMFKVEYPLSNHQHKIIFKIMDQDLYTDDFVGESIIHVGDLLAQGVDNGEAKLQTLKYRVVRANKSYCGEIDVGVTFTLKVEDDYAERDHYLPQISKDIGCRKTNSVVERVAFNHVVVGSIPTDGVLPMKFEDYLMEKSQEPHNRQGLEKEVVQLQAQLKCEEALNRILRCALHGPVFSLPLIPPLFPPQIRELLQELAKVEEEIIVLERKVQELKLRLFQERYQNIDLEIQHRRQHPKLYKQFRGSSRYGSMITEQRSSSLDYEVITKERKISNRRASLGSALDFHSLFSTPRRSTEYEVPRRSSGKIAREYPVHIEDAIEKPNEMSEELLKCLIGIFLELNKAPLDREESETVPRLTLPCMKSTGLIVKTSSNSKAPSNSNVSCLDPYGISSDLDCTARDELIGHRPLFTMPTSIQEIEVDFEVFKHCPHVVVLFYLLCPFVLIIYVLFCRVLMHKLCDVDLSFLTYKQKLAFWINIYNACIMNAFLDHGLPSTQEKLLSLMNKAAMNVGGIVLNALAIEHFILRHPSESKHEVLLRHAYGLGYPEPNVTFGLCRGTWSSPALRVYTSDEVVNQLGRAKVEYLEASVGITNKRKIVVPKLLEWHMHDFADEMESLLEWIYSQLPRSGSLKRATMESLIRETKYPMSKMVEIQPYESEFRYLLPI</sequence>
<dbReference type="Pfam" id="PF14389">
    <property type="entry name" value="Lzipper-MIP1"/>
    <property type="match status" value="1"/>
</dbReference>
<dbReference type="Proteomes" id="UP001374535">
    <property type="component" value="Chromosome 11"/>
</dbReference>
<protein>
    <recommendedName>
        <fullName evidence="3">C2 domain-containing protein</fullName>
    </recommendedName>
</protein>
<keyword evidence="2" id="KW-1133">Transmembrane helix</keyword>
<keyword evidence="5" id="KW-1185">Reference proteome</keyword>
<dbReference type="InterPro" id="IPR035892">
    <property type="entry name" value="C2_domain_sf"/>
</dbReference>
<reference evidence="4 5" key="1">
    <citation type="journal article" date="2023" name="Life. Sci Alliance">
        <title>Evolutionary insights into 3D genome organization and epigenetic landscape of Vigna mungo.</title>
        <authorList>
            <person name="Junaid A."/>
            <person name="Singh B."/>
            <person name="Bhatia S."/>
        </authorList>
    </citation>
    <scope>NUCLEOTIDE SEQUENCE [LARGE SCALE GENOMIC DNA]</scope>
    <source>
        <strain evidence="4">Urdbean</strain>
    </source>
</reference>
<evidence type="ECO:0000313" key="4">
    <source>
        <dbReference type="EMBL" id="WVY90611.1"/>
    </source>
</evidence>
<feature type="domain" description="C2" evidence="3">
    <location>
        <begin position="1"/>
        <end position="106"/>
    </location>
</feature>
<dbReference type="InterPro" id="IPR000008">
    <property type="entry name" value="C2_dom"/>
</dbReference>
<dbReference type="Pfam" id="PF04784">
    <property type="entry name" value="DUF547"/>
    <property type="match status" value="1"/>
</dbReference>
<feature type="transmembrane region" description="Helical" evidence="2">
    <location>
        <begin position="528"/>
        <end position="544"/>
    </location>
</feature>
<name>A0AAQ3RE33_VIGMU</name>
<feature type="transmembrane region" description="Helical" evidence="2">
    <location>
        <begin position="488"/>
        <end position="507"/>
    </location>
</feature>